<proteinExistence type="predicted"/>
<dbReference type="PROSITE" id="PS50109">
    <property type="entry name" value="HIS_KIN"/>
    <property type="match status" value="1"/>
</dbReference>
<reference evidence="14 15" key="1">
    <citation type="submission" date="2017-09" db="EMBL/GenBank/DDBJ databases">
        <authorList>
            <person name="Lee N."/>
            <person name="Cho B.-K."/>
        </authorList>
    </citation>
    <scope>NUCLEOTIDE SEQUENCE [LARGE SCALE GENOMIC DNA]</scope>
    <source>
        <strain evidence="14 15">ATCC 27467</strain>
    </source>
</reference>
<dbReference type="EMBL" id="CP023701">
    <property type="protein sequence ID" value="QEU82641.1"/>
    <property type="molecule type" value="Genomic_DNA"/>
</dbReference>
<evidence type="ECO:0000256" key="9">
    <source>
        <dbReference type="ARBA" id="ARBA00023012"/>
    </source>
</evidence>
<dbReference type="Pfam" id="PF00512">
    <property type="entry name" value="HisKA"/>
    <property type="match status" value="1"/>
</dbReference>
<evidence type="ECO:0000256" key="10">
    <source>
        <dbReference type="ARBA" id="ARBA00023136"/>
    </source>
</evidence>
<sequence>MVTLIYVGIRFLPTYDIPVERVPGGAAEPAPGSLVPALPLHTPAKGSPYEGAATTKLVRTKQDVWAAVLGISTAGVLVIMTVGLGAGWIVSRRLLAPLHEVSEAAAKARDGDLAYRINAVGPDDELRRLADTFDAMLERLEESFAAHRRFAANASHELLTPLATTRAILQVAGEDSSGEELAELAPMLRETNERNIGVVKALLELAGAEHAAFDADPVDLAALVRQVARDRAPAAAERAVTVRTHTEAGCPVAGNAALLRQLAVNLLDNAIGHNRADGEVRLAVLHDDGPVLEVENTGPLVAAEAAGRLFEPFYRARPRVGTGHGLGLAIVRSIAVAHHGSVTATARPRGGLTVRVRFPAR</sequence>
<name>A0A5P2UYQ6_9ACTN</name>
<dbReference type="InterPro" id="IPR003661">
    <property type="entry name" value="HisK_dim/P_dom"/>
</dbReference>
<gene>
    <name evidence="14" type="ORF">CP968_01790</name>
</gene>
<dbReference type="PANTHER" id="PTHR45436">
    <property type="entry name" value="SENSOR HISTIDINE KINASE YKOH"/>
    <property type="match status" value="1"/>
</dbReference>
<dbReference type="GO" id="GO:0005886">
    <property type="term" value="C:plasma membrane"/>
    <property type="evidence" value="ECO:0007669"/>
    <property type="project" value="UniProtKB-SubCell"/>
</dbReference>
<dbReference type="PANTHER" id="PTHR45436:SF5">
    <property type="entry name" value="SENSOR HISTIDINE KINASE TRCS"/>
    <property type="match status" value="1"/>
</dbReference>
<dbReference type="InterPro" id="IPR004358">
    <property type="entry name" value="Sig_transdc_His_kin-like_C"/>
</dbReference>
<evidence type="ECO:0000313" key="15">
    <source>
        <dbReference type="Proteomes" id="UP000326831"/>
    </source>
</evidence>
<protein>
    <recommendedName>
        <fullName evidence="3">histidine kinase</fullName>
        <ecNumber evidence="3">2.7.13.3</ecNumber>
    </recommendedName>
</protein>
<dbReference type="SMART" id="SM00304">
    <property type="entry name" value="HAMP"/>
    <property type="match status" value="1"/>
</dbReference>
<evidence type="ECO:0000259" key="13">
    <source>
        <dbReference type="PROSITE" id="PS50885"/>
    </source>
</evidence>
<dbReference type="Pfam" id="PF00672">
    <property type="entry name" value="HAMP"/>
    <property type="match status" value="1"/>
</dbReference>
<dbReference type="Pfam" id="PF02518">
    <property type="entry name" value="HATPase_c"/>
    <property type="match status" value="1"/>
</dbReference>
<dbReference type="OrthoDB" id="9786919at2"/>
<feature type="transmembrane region" description="Helical" evidence="11">
    <location>
        <begin position="64"/>
        <end position="90"/>
    </location>
</feature>
<dbReference type="SMART" id="SM00387">
    <property type="entry name" value="HATPase_c"/>
    <property type="match status" value="1"/>
</dbReference>
<keyword evidence="4" id="KW-0597">Phosphoprotein</keyword>
<dbReference type="SUPFAM" id="SSF158472">
    <property type="entry name" value="HAMP domain-like"/>
    <property type="match status" value="1"/>
</dbReference>
<keyword evidence="8 11" id="KW-1133">Transmembrane helix</keyword>
<feature type="domain" description="Histidine kinase" evidence="12">
    <location>
        <begin position="153"/>
        <end position="361"/>
    </location>
</feature>
<comment type="subcellular location">
    <subcellularLocation>
        <location evidence="2">Cell membrane</location>
    </subcellularLocation>
</comment>
<keyword evidence="15" id="KW-1185">Reference proteome</keyword>
<dbReference type="InterPro" id="IPR036097">
    <property type="entry name" value="HisK_dim/P_sf"/>
</dbReference>
<evidence type="ECO:0000256" key="3">
    <source>
        <dbReference type="ARBA" id="ARBA00012438"/>
    </source>
</evidence>
<dbReference type="Gene3D" id="1.10.287.130">
    <property type="match status" value="1"/>
</dbReference>
<evidence type="ECO:0000256" key="6">
    <source>
        <dbReference type="ARBA" id="ARBA00022692"/>
    </source>
</evidence>
<dbReference type="PRINTS" id="PR00344">
    <property type="entry name" value="BCTRLSENSOR"/>
</dbReference>
<evidence type="ECO:0000256" key="5">
    <source>
        <dbReference type="ARBA" id="ARBA00022679"/>
    </source>
</evidence>
<evidence type="ECO:0000256" key="1">
    <source>
        <dbReference type="ARBA" id="ARBA00000085"/>
    </source>
</evidence>
<dbReference type="CDD" id="cd06225">
    <property type="entry name" value="HAMP"/>
    <property type="match status" value="1"/>
</dbReference>
<dbReference type="InterPro" id="IPR003594">
    <property type="entry name" value="HATPase_dom"/>
</dbReference>
<dbReference type="InterPro" id="IPR005467">
    <property type="entry name" value="His_kinase_dom"/>
</dbReference>
<keyword evidence="6 11" id="KW-0812">Transmembrane</keyword>
<keyword evidence="5" id="KW-0808">Transferase</keyword>
<accession>A0A5P2UYQ6</accession>
<dbReference type="KEGG" id="ssub:CP968_01790"/>
<dbReference type="AlphaFoldDB" id="A0A5P2UYQ6"/>
<dbReference type="InterPro" id="IPR050428">
    <property type="entry name" value="TCS_sensor_his_kinase"/>
</dbReference>
<organism evidence="14 15">
    <name type="scientific">Streptomyces subrutilus</name>
    <dbReference type="NCBI Taxonomy" id="36818"/>
    <lineage>
        <taxon>Bacteria</taxon>
        <taxon>Bacillati</taxon>
        <taxon>Actinomycetota</taxon>
        <taxon>Actinomycetes</taxon>
        <taxon>Kitasatosporales</taxon>
        <taxon>Streptomycetaceae</taxon>
        <taxon>Streptomyces</taxon>
    </lineage>
</organism>
<dbReference type="PROSITE" id="PS50885">
    <property type="entry name" value="HAMP"/>
    <property type="match status" value="1"/>
</dbReference>
<evidence type="ECO:0000256" key="2">
    <source>
        <dbReference type="ARBA" id="ARBA00004236"/>
    </source>
</evidence>
<dbReference type="InterPro" id="IPR036890">
    <property type="entry name" value="HATPase_C_sf"/>
</dbReference>
<comment type="catalytic activity">
    <reaction evidence="1">
        <text>ATP + protein L-histidine = ADP + protein N-phospho-L-histidine.</text>
        <dbReference type="EC" id="2.7.13.3"/>
    </reaction>
</comment>
<evidence type="ECO:0000256" key="4">
    <source>
        <dbReference type="ARBA" id="ARBA00022553"/>
    </source>
</evidence>
<dbReference type="GO" id="GO:0000155">
    <property type="term" value="F:phosphorelay sensor kinase activity"/>
    <property type="evidence" value="ECO:0007669"/>
    <property type="project" value="InterPro"/>
</dbReference>
<keyword evidence="10 11" id="KW-0472">Membrane</keyword>
<dbReference type="InterPro" id="IPR003660">
    <property type="entry name" value="HAMP_dom"/>
</dbReference>
<keyword evidence="9" id="KW-0902">Two-component regulatory system</keyword>
<keyword evidence="7 14" id="KW-0418">Kinase</keyword>
<dbReference type="EC" id="2.7.13.3" evidence="3"/>
<dbReference type="Proteomes" id="UP000326831">
    <property type="component" value="Chromosome"/>
</dbReference>
<evidence type="ECO:0000256" key="11">
    <source>
        <dbReference type="SAM" id="Phobius"/>
    </source>
</evidence>
<feature type="domain" description="HAMP" evidence="13">
    <location>
        <begin position="92"/>
        <end position="145"/>
    </location>
</feature>
<evidence type="ECO:0000256" key="8">
    <source>
        <dbReference type="ARBA" id="ARBA00022989"/>
    </source>
</evidence>
<dbReference type="Gene3D" id="3.30.565.10">
    <property type="entry name" value="Histidine kinase-like ATPase, C-terminal domain"/>
    <property type="match status" value="1"/>
</dbReference>
<dbReference type="SMART" id="SM00388">
    <property type="entry name" value="HisKA"/>
    <property type="match status" value="1"/>
</dbReference>
<evidence type="ECO:0000313" key="14">
    <source>
        <dbReference type="EMBL" id="QEU82641.1"/>
    </source>
</evidence>
<dbReference type="CDD" id="cd00082">
    <property type="entry name" value="HisKA"/>
    <property type="match status" value="1"/>
</dbReference>
<evidence type="ECO:0000256" key="7">
    <source>
        <dbReference type="ARBA" id="ARBA00022777"/>
    </source>
</evidence>
<evidence type="ECO:0000259" key="12">
    <source>
        <dbReference type="PROSITE" id="PS50109"/>
    </source>
</evidence>
<dbReference type="SUPFAM" id="SSF55874">
    <property type="entry name" value="ATPase domain of HSP90 chaperone/DNA topoisomerase II/histidine kinase"/>
    <property type="match status" value="1"/>
</dbReference>
<dbReference type="SUPFAM" id="SSF47384">
    <property type="entry name" value="Homodimeric domain of signal transducing histidine kinase"/>
    <property type="match status" value="1"/>
</dbReference>